<feature type="transmembrane region" description="Helical" evidence="1">
    <location>
        <begin position="58"/>
        <end position="77"/>
    </location>
</feature>
<dbReference type="KEGG" id="cab:CAB416"/>
<dbReference type="RefSeq" id="WP_011097053.1">
    <property type="nucleotide sequence ID" value="NC_004552.2"/>
</dbReference>
<keyword evidence="1" id="KW-1133">Transmembrane helix</keyword>
<name>Q5L662_CHLAB</name>
<sequence length="97" mass="10504">MISPALENTSFISRLQNKTANFVQSTIFSRIMSVVLITLAVIATAGSCTAMILTLNLWFMLLSVVGGILLSLGMMSIHIDCGTTSRLTVEQQAERIP</sequence>
<reference evidence="2 3" key="1">
    <citation type="journal article" date="2005" name="Genome Res.">
        <title>The Chlamydophila abortus genome sequence reveals an array of variable proteins that contribute to interspecies variation.</title>
        <authorList>
            <person name="Thomson N.R."/>
            <person name="Yeats C."/>
            <person name="Bell K."/>
            <person name="Holden M.T.G."/>
            <person name="Bentley S.D."/>
            <person name="Livingstone M."/>
            <person name="Cerdeno-Tarraga A.M."/>
            <person name="Harris B."/>
            <person name="Doggett J."/>
            <person name="Ormond D."/>
            <person name="Mungal K."/>
            <person name="Clarke K."/>
            <person name="Feltwell T."/>
            <person name="Hance Z."/>
            <person name="Sanders M."/>
            <person name="Quail M.A."/>
            <person name="Price C."/>
            <person name="Parkhill J."/>
            <person name="Longbottom D."/>
        </authorList>
    </citation>
    <scope>NUCLEOTIDE SEQUENCE [LARGE SCALE GENOMIC DNA]</scope>
    <source>
        <strain evidence="3">DSM 27085 / S26/3</strain>
    </source>
</reference>
<dbReference type="HOGENOM" id="CLU_188219_0_0_0"/>
<dbReference type="EMBL" id="CR848038">
    <property type="protein sequence ID" value="CAH63869.1"/>
    <property type="molecule type" value="Genomic_DNA"/>
</dbReference>
<accession>Q5L662</accession>
<keyword evidence="1" id="KW-0812">Transmembrane</keyword>
<evidence type="ECO:0000313" key="2">
    <source>
        <dbReference type="EMBL" id="CAH63869.1"/>
    </source>
</evidence>
<keyword evidence="3" id="KW-1185">Reference proteome</keyword>
<feature type="transmembrane region" description="Helical" evidence="1">
    <location>
        <begin position="31"/>
        <end position="52"/>
    </location>
</feature>
<dbReference type="Proteomes" id="UP000001012">
    <property type="component" value="Chromosome"/>
</dbReference>
<proteinExistence type="predicted"/>
<dbReference type="OrthoDB" id="9990118at2"/>
<protein>
    <submittedName>
        <fullName evidence="2">Exported protein</fullName>
    </submittedName>
</protein>
<organism evidence="2 3">
    <name type="scientific">Chlamydia abortus (strain DSM 27085 / S26/3)</name>
    <name type="common">Chlamydophila abortus</name>
    <dbReference type="NCBI Taxonomy" id="218497"/>
    <lineage>
        <taxon>Bacteria</taxon>
        <taxon>Pseudomonadati</taxon>
        <taxon>Chlamydiota</taxon>
        <taxon>Chlamydiia</taxon>
        <taxon>Chlamydiales</taxon>
        <taxon>Chlamydiaceae</taxon>
        <taxon>Chlamydia/Chlamydophila group</taxon>
        <taxon>Chlamydia</taxon>
    </lineage>
</organism>
<evidence type="ECO:0000256" key="1">
    <source>
        <dbReference type="SAM" id="Phobius"/>
    </source>
</evidence>
<dbReference type="AlphaFoldDB" id="Q5L662"/>
<keyword evidence="1" id="KW-0472">Membrane</keyword>
<gene>
    <name evidence="2" type="ordered locus">CAB416</name>
</gene>
<evidence type="ECO:0000313" key="3">
    <source>
        <dbReference type="Proteomes" id="UP000001012"/>
    </source>
</evidence>